<dbReference type="EMBL" id="JAVDVC010000003">
    <property type="protein sequence ID" value="MDR6957772.1"/>
    <property type="molecule type" value="Genomic_DNA"/>
</dbReference>
<evidence type="ECO:0000313" key="2">
    <source>
        <dbReference type="EMBL" id="MDR6957772.1"/>
    </source>
</evidence>
<dbReference type="RefSeq" id="WP_310358830.1">
    <property type="nucleotide sequence ID" value="NZ_JAVDVC010000003.1"/>
</dbReference>
<comment type="caution">
    <text evidence="2">The sequence shown here is derived from an EMBL/GenBank/DDBJ whole genome shotgun (WGS) entry which is preliminary data.</text>
</comment>
<reference evidence="2" key="1">
    <citation type="submission" date="2023-07" db="EMBL/GenBank/DDBJ databases">
        <title>Sorghum-associated microbial communities from plants grown in Nebraska, USA.</title>
        <authorList>
            <person name="Schachtman D."/>
        </authorList>
    </citation>
    <scope>NUCLEOTIDE SEQUENCE</scope>
    <source>
        <strain evidence="2">3432</strain>
    </source>
</reference>
<dbReference type="AlphaFoldDB" id="A0AAW8M6X8"/>
<protein>
    <submittedName>
        <fullName evidence="2">Uncharacterized protein</fullName>
    </submittedName>
</protein>
<name>A0AAW8M6X8_9PSED</name>
<evidence type="ECO:0000256" key="1">
    <source>
        <dbReference type="SAM" id="MobiDB-lite"/>
    </source>
</evidence>
<dbReference type="Proteomes" id="UP001252613">
    <property type="component" value="Unassembled WGS sequence"/>
</dbReference>
<organism evidence="2 3">
    <name type="scientific">Pseudomonas brassicacearum</name>
    <dbReference type="NCBI Taxonomy" id="930166"/>
    <lineage>
        <taxon>Bacteria</taxon>
        <taxon>Pseudomonadati</taxon>
        <taxon>Pseudomonadota</taxon>
        <taxon>Gammaproteobacteria</taxon>
        <taxon>Pseudomonadales</taxon>
        <taxon>Pseudomonadaceae</taxon>
        <taxon>Pseudomonas</taxon>
    </lineage>
</organism>
<gene>
    <name evidence="2" type="ORF">J2W43_001753</name>
</gene>
<feature type="region of interest" description="Disordered" evidence="1">
    <location>
        <begin position="1"/>
        <end position="61"/>
    </location>
</feature>
<sequence length="101" mass="10584">MAKNPKIAAVQTAEPVKAPAAKPKAPAKAKAAAKPSAVAKPKAPRGKTAASSKQMYNSHSDAAERMMQLAQFLSKDPEEAKVFAKKTGVYSEAGELTAAYR</sequence>
<feature type="compositionally biased region" description="Polar residues" evidence="1">
    <location>
        <begin position="49"/>
        <end position="60"/>
    </location>
</feature>
<accession>A0AAW8M6X8</accession>
<evidence type="ECO:0000313" key="3">
    <source>
        <dbReference type="Proteomes" id="UP001252613"/>
    </source>
</evidence>
<proteinExistence type="predicted"/>
<feature type="compositionally biased region" description="Low complexity" evidence="1">
    <location>
        <begin position="15"/>
        <end position="41"/>
    </location>
</feature>